<reference evidence="1" key="1">
    <citation type="submission" date="2010-01" db="EMBL/GenBank/DDBJ databases">
        <title>Genome fragments of uncultured bacteria from the North Pacific subtropical Gyre.</title>
        <authorList>
            <person name="Pham V.D."/>
            <person name="Delong E.F."/>
        </authorList>
    </citation>
    <scope>NUCLEOTIDE SEQUENCE</scope>
</reference>
<dbReference type="InterPro" id="IPR029058">
    <property type="entry name" value="AB_hydrolase_fold"/>
</dbReference>
<evidence type="ECO:0008006" key="2">
    <source>
        <dbReference type="Google" id="ProtNLM"/>
    </source>
</evidence>
<dbReference type="Gene3D" id="3.40.50.1820">
    <property type="entry name" value="alpha/beta hydrolase"/>
    <property type="match status" value="1"/>
</dbReference>
<sequence length="224" mass="22852">MPEVEASAVVILLEGGDGKITINETPAGAEIGGNGFLARNAVAFSEEGLVVAVVDVPSDFSVTGIDIDYRTDADQATDVEAVVDWIAERTSLPIWVIGMSLGTYSATNSAIRLAGKVDGYAVCSASTSPPGAAGVLMPTGILELEMEQITVPSIVIGHEDDECVGTPSSGVQDVVDALINAASVVSNVFGGGNPAASPPCGPLSPHGYYGIDEVVVCFIADNIK</sequence>
<dbReference type="AlphaFoldDB" id="E7C5B0"/>
<dbReference type="SUPFAM" id="SSF53474">
    <property type="entry name" value="alpha/beta-Hydrolases"/>
    <property type="match status" value="1"/>
</dbReference>
<proteinExistence type="predicted"/>
<organism evidence="1">
    <name type="scientific">uncultured verrucomicrobium HF0500_18J03</name>
    <dbReference type="NCBI Taxonomy" id="723599"/>
    <lineage>
        <taxon>Bacteria</taxon>
        <taxon>Pseudomonadati</taxon>
        <taxon>Verrucomicrobiota</taxon>
        <taxon>environmental samples</taxon>
    </lineage>
</organism>
<accession>E7C5B0</accession>
<evidence type="ECO:0000313" key="1">
    <source>
        <dbReference type="EMBL" id="ADI22634.1"/>
    </source>
</evidence>
<name>E7C5B0_9BACT</name>
<dbReference type="EMBL" id="GU567992">
    <property type="protein sequence ID" value="ADI22634.1"/>
    <property type="molecule type" value="Genomic_DNA"/>
</dbReference>
<protein>
    <recommendedName>
        <fullName evidence="2">Alpha/beta hydrolase</fullName>
    </recommendedName>
</protein>